<sequence>MLLTAARFPFREVIGIEFSRVLHRQACDNIRNHPREHLACTEIASFHTNALEFDFPEGDWVAFFFNPFPEDVLYRVAQRIVDSARVSKGRIYVVFANSDRLPIFRKIPELKRIYPRGPHAMLLRALAPVPFDFFVVETEEAQPSYA</sequence>
<dbReference type="EMBL" id="LPWD01000079">
    <property type="protein sequence ID" value="ODS03617.1"/>
    <property type="molecule type" value="Genomic_DNA"/>
</dbReference>
<organism evidence="1 2">
    <name type="scientific">Methyloceanibacter marginalis</name>
    <dbReference type="NCBI Taxonomy" id="1774971"/>
    <lineage>
        <taxon>Bacteria</taxon>
        <taxon>Pseudomonadati</taxon>
        <taxon>Pseudomonadota</taxon>
        <taxon>Alphaproteobacteria</taxon>
        <taxon>Hyphomicrobiales</taxon>
        <taxon>Hyphomicrobiaceae</taxon>
        <taxon>Methyloceanibacter</taxon>
    </lineage>
</organism>
<keyword evidence="2" id="KW-1185">Reference proteome</keyword>
<dbReference type="OrthoDB" id="9780095at2"/>
<evidence type="ECO:0000313" key="1">
    <source>
        <dbReference type="EMBL" id="ODS03617.1"/>
    </source>
</evidence>
<accession>A0A1E3WF18</accession>
<dbReference type="SUPFAM" id="SSF53335">
    <property type="entry name" value="S-adenosyl-L-methionine-dependent methyltransferases"/>
    <property type="match status" value="1"/>
</dbReference>
<dbReference type="AlphaFoldDB" id="A0A1E3WF18"/>
<dbReference type="InterPro" id="IPR029063">
    <property type="entry name" value="SAM-dependent_MTases_sf"/>
</dbReference>
<protein>
    <recommendedName>
        <fullName evidence="3">Methyltransferase domain-containing protein</fullName>
    </recommendedName>
</protein>
<dbReference type="Gene3D" id="3.40.50.150">
    <property type="entry name" value="Vaccinia Virus protein VP39"/>
    <property type="match status" value="1"/>
</dbReference>
<dbReference type="Proteomes" id="UP000095042">
    <property type="component" value="Unassembled WGS sequence"/>
</dbReference>
<reference evidence="1 2" key="1">
    <citation type="journal article" date="2016" name="Environ. Microbiol.">
        <title>New Methyloceanibacter diversity from North Sea sediments includes methanotroph containing solely the soluble methane monooxygenase.</title>
        <authorList>
            <person name="Vekeman B."/>
            <person name="Kerckhof F.M."/>
            <person name="Cremers G."/>
            <person name="de Vos P."/>
            <person name="Vandamme P."/>
            <person name="Boon N."/>
            <person name="Op den Camp H.J."/>
            <person name="Heylen K."/>
        </authorList>
    </citation>
    <scope>NUCLEOTIDE SEQUENCE [LARGE SCALE GENOMIC DNA]</scope>
    <source>
        <strain evidence="1 2">R-67177</strain>
    </source>
</reference>
<evidence type="ECO:0000313" key="2">
    <source>
        <dbReference type="Proteomes" id="UP000095042"/>
    </source>
</evidence>
<name>A0A1E3WF18_9HYPH</name>
<comment type="caution">
    <text evidence="1">The sequence shown here is derived from an EMBL/GenBank/DDBJ whole genome shotgun (WGS) entry which is preliminary data.</text>
</comment>
<evidence type="ECO:0008006" key="3">
    <source>
        <dbReference type="Google" id="ProtNLM"/>
    </source>
</evidence>
<gene>
    <name evidence="1" type="ORF">AUC71_00700</name>
</gene>
<proteinExistence type="predicted"/>